<dbReference type="AlphaFoldDB" id="A0A8N4FAF3"/>
<dbReference type="RefSeq" id="XP_029124413.1">
    <property type="nucleotide sequence ID" value="XM_029268580.1"/>
</dbReference>
<sequence>MRLDEWVKLEQLDLSSVDTDVYGEATRMRTQNQKRKMEEASTERTSLGAMVSFLHCDLVSQVRKTEAASPFSIVGTPKRALSDLGQ</sequence>
<evidence type="ECO:0000313" key="2">
    <source>
        <dbReference type="RefSeq" id="XP_029124413.1"/>
    </source>
</evidence>
<proteinExistence type="predicted"/>
<protein>
    <submittedName>
        <fullName evidence="2">MYST-like histone acetyltransferase 1</fullName>
    </submittedName>
</protein>
<keyword evidence="1" id="KW-1185">Reference proteome</keyword>
<dbReference type="Proteomes" id="UP000504607">
    <property type="component" value="Chromosome 15"/>
</dbReference>
<gene>
    <name evidence="2" type="primary">LOC109506670</name>
</gene>
<evidence type="ECO:0000313" key="1">
    <source>
        <dbReference type="Proteomes" id="UP000504607"/>
    </source>
</evidence>
<organism evidence="1 2">
    <name type="scientific">Elaeis guineensis var. tenera</name>
    <name type="common">Oil palm</name>
    <dbReference type="NCBI Taxonomy" id="51953"/>
    <lineage>
        <taxon>Eukaryota</taxon>
        <taxon>Viridiplantae</taxon>
        <taxon>Streptophyta</taxon>
        <taxon>Embryophyta</taxon>
        <taxon>Tracheophyta</taxon>
        <taxon>Spermatophyta</taxon>
        <taxon>Magnoliopsida</taxon>
        <taxon>Liliopsida</taxon>
        <taxon>Arecaceae</taxon>
        <taxon>Arecoideae</taxon>
        <taxon>Cocoseae</taxon>
        <taxon>Elaeidinae</taxon>
        <taxon>Elaeis</taxon>
    </lineage>
</organism>
<name>A0A8N4FAF3_ELAGV</name>
<accession>A0A8N4FAF3</accession>
<reference evidence="2" key="1">
    <citation type="submission" date="2025-08" db="UniProtKB">
        <authorList>
            <consortium name="RefSeq"/>
        </authorList>
    </citation>
    <scope>IDENTIFICATION</scope>
</reference>